<reference evidence="8" key="1">
    <citation type="journal article" date="2019" name="Int. J. Syst. Evol. Microbiol.">
        <title>The Global Catalogue of Microorganisms (GCM) 10K type strain sequencing project: providing services to taxonomists for standard genome sequencing and annotation.</title>
        <authorList>
            <consortium name="The Broad Institute Genomics Platform"/>
            <consortium name="The Broad Institute Genome Sequencing Center for Infectious Disease"/>
            <person name="Wu L."/>
            <person name="Ma J."/>
        </authorList>
    </citation>
    <scope>NUCLEOTIDE SEQUENCE [LARGE SCALE GENOMIC DNA]</scope>
    <source>
        <strain evidence="8">CGMCC 4.7608</strain>
    </source>
</reference>
<evidence type="ECO:0000256" key="4">
    <source>
        <dbReference type="ARBA" id="ARBA00022989"/>
    </source>
</evidence>
<keyword evidence="8" id="KW-1185">Reference proteome</keyword>
<dbReference type="EMBL" id="JBHSEK010000001">
    <property type="protein sequence ID" value="MFC4488335.1"/>
    <property type="molecule type" value="Genomic_DNA"/>
</dbReference>
<comment type="subcellular location">
    <subcellularLocation>
        <location evidence="1">Cell membrane</location>
        <topology evidence="1">Multi-pass membrane protein</topology>
    </subcellularLocation>
</comment>
<accession>A0ABV8ZM97</accession>
<dbReference type="PANTHER" id="PTHR30250">
    <property type="entry name" value="PST FAMILY PREDICTED COLANIC ACID TRANSPORTER"/>
    <property type="match status" value="1"/>
</dbReference>
<feature type="transmembrane region" description="Helical" evidence="6">
    <location>
        <begin position="377"/>
        <end position="394"/>
    </location>
</feature>
<evidence type="ECO:0000256" key="2">
    <source>
        <dbReference type="ARBA" id="ARBA00022475"/>
    </source>
</evidence>
<feature type="transmembrane region" description="Helical" evidence="6">
    <location>
        <begin position="274"/>
        <end position="293"/>
    </location>
</feature>
<dbReference type="RefSeq" id="WP_378123836.1">
    <property type="nucleotide sequence ID" value="NZ_JBHSEK010000001.1"/>
</dbReference>
<feature type="transmembrane region" description="Helical" evidence="6">
    <location>
        <begin position="21"/>
        <end position="43"/>
    </location>
</feature>
<gene>
    <name evidence="7" type="ORF">ACFO0R_01760</name>
</gene>
<dbReference type="PANTHER" id="PTHR30250:SF11">
    <property type="entry name" value="O-ANTIGEN TRANSPORTER-RELATED"/>
    <property type="match status" value="1"/>
</dbReference>
<dbReference type="InterPro" id="IPR050833">
    <property type="entry name" value="Poly_Biosynth_Transport"/>
</dbReference>
<keyword evidence="4 6" id="KW-1133">Transmembrane helix</keyword>
<evidence type="ECO:0000256" key="5">
    <source>
        <dbReference type="ARBA" id="ARBA00023136"/>
    </source>
</evidence>
<evidence type="ECO:0000256" key="6">
    <source>
        <dbReference type="SAM" id="Phobius"/>
    </source>
</evidence>
<evidence type="ECO:0000256" key="3">
    <source>
        <dbReference type="ARBA" id="ARBA00022692"/>
    </source>
</evidence>
<evidence type="ECO:0000313" key="8">
    <source>
        <dbReference type="Proteomes" id="UP001595999"/>
    </source>
</evidence>
<feature type="transmembrane region" description="Helical" evidence="6">
    <location>
        <begin position="227"/>
        <end position="247"/>
    </location>
</feature>
<evidence type="ECO:0000313" key="7">
    <source>
        <dbReference type="EMBL" id="MFC4488335.1"/>
    </source>
</evidence>
<protein>
    <submittedName>
        <fullName evidence="7">Lipopolysaccharide biosynthesis protein</fullName>
    </submittedName>
</protein>
<feature type="transmembrane region" description="Helical" evidence="6">
    <location>
        <begin position="331"/>
        <end position="356"/>
    </location>
</feature>
<name>A0ABV8ZM97_9NEIS</name>
<feature type="transmembrane region" description="Helical" evidence="6">
    <location>
        <begin position="97"/>
        <end position="121"/>
    </location>
</feature>
<feature type="transmembrane region" description="Helical" evidence="6">
    <location>
        <begin position="55"/>
        <end position="76"/>
    </location>
</feature>
<feature type="transmembrane region" description="Helical" evidence="6">
    <location>
        <begin position="127"/>
        <end position="151"/>
    </location>
</feature>
<sequence length="437" mass="47588">MSLSNRISQVLRQHALHIRNVVYFLGTRAFAIVAFILVVPFFIRHASEQQYGLAAIGFSLLGIATVLDVAFGYVLIQSQGRRFARGRVLAADSIHGLFGFYLLLACATAAGGILLVLALRLPSAEALLYACLAALLPALSISGVVAAVFQAQNQLKPINLSRFGFELAKALALALSAVLARDIRLIGPVLLIAAYGRAVLDMRYLACKTGIKLRFPGFSLIRRYWRLARHGIASLYIVALTALVTIGDKILIKHFFSTDAVAHYSVAYDINTKAYLLVNAVNTAMFAVALHRFAKKNSTFAPLAAGLVTVSIVAILYYLPLFALAPVVLNYWVSADFAAGTVQFTRIMVFASLMYLYGNVFENALTAMGRARQVLRVYVVGIVAYGIGVGLTIWQQAIVGFMYSYLALCSMLCLGFIWQYRLAVRPAILSGVRHGCA</sequence>
<organism evidence="7 8">
    <name type="scientific">Chromobacterium aquaticum</name>
    <dbReference type="NCBI Taxonomy" id="467180"/>
    <lineage>
        <taxon>Bacteria</taxon>
        <taxon>Pseudomonadati</taxon>
        <taxon>Pseudomonadota</taxon>
        <taxon>Betaproteobacteria</taxon>
        <taxon>Neisseriales</taxon>
        <taxon>Chromobacteriaceae</taxon>
        <taxon>Chromobacterium</taxon>
    </lineage>
</organism>
<keyword evidence="3 6" id="KW-0812">Transmembrane</keyword>
<dbReference type="Proteomes" id="UP001595999">
    <property type="component" value="Unassembled WGS sequence"/>
</dbReference>
<proteinExistence type="predicted"/>
<feature type="transmembrane region" description="Helical" evidence="6">
    <location>
        <begin position="400"/>
        <end position="418"/>
    </location>
</feature>
<keyword evidence="2" id="KW-1003">Cell membrane</keyword>
<evidence type="ECO:0000256" key="1">
    <source>
        <dbReference type="ARBA" id="ARBA00004651"/>
    </source>
</evidence>
<comment type="caution">
    <text evidence="7">The sequence shown here is derived from an EMBL/GenBank/DDBJ whole genome shotgun (WGS) entry which is preliminary data.</text>
</comment>
<keyword evidence="5 6" id="KW-0472">Membrane</keyword>
<feature type="transmembrane region" description="Helical" evidence="6">
    <location>
        <begin position="300"/>
        <end position="319"/>
    </location>
</feature>